<comment type="caution">
    <text evidence="7">The sequence shown here is derived from an EMBL/GenBank/DDBJ whole genome shotgun (WGS) entry which is preliminary data.</text>
</comment>
<reference evidence="7 8" key="1">
    <citation type="journal article" date="2011" name="J. Bacteriol.">
        <title>Genome sequence of Salinisphaera shabanensis, a gammaproteobacterium from the harsh, variable environment of the brine-seawater interface of the Shaban Deep in the Red Sea.</title>
        <authorList>
            <person name="Antunes A."/>
            <person name="Alam I."/>
            <person name="Bajic V.B."/>
            <person name="Stingl U."/>
        </authorList>
    </citation>
    <scope>NUCLEOTIDE SEQUENCE [LARGE SCALE GENOMIC DNA]</scope>
    <source>
        <strain evidence="7 8">E1L3A</strain>
    </source>
</reference>
<feature type="transmembrane region" description="Helical" evidence="6">
    <location>
        <begin position="89"/>
        <end position="109"/>
    </location>
</feature>
<keyword evidence="4 6" id="KW-1133">Transmembrane helix</keyword>
<reference evidence="7 8" key="2">
    <citation type="journal article" date="2013" name="PLoS ONE">
        <title>INDIGO - INtegrated Data Warehouse of MIcrobial GenOmes with Examples from the Red Sea Extremophiles.</title>
        <authorList>
            <person name="Alam I."/>
            <person name="Antunes A."/>
            <person name="Kamau A.A."/>
            <person name="Ba Alawi W."/>
            <person name="Kalkatawi M."/>
            <person name="Stingl U."/>
            <person name="Bajic V.B."/>
        </authorList>
    </citation>
    <scope>NUCLEOTIDE SEQUENCE [LARGE SCALE GENOMIC DNA]</scope>
    <source>
        <strain evidence="7 8">E1L3A</strain>
    </source>
</reference>
<accession>U2FUR9</accession>
<sequence>MLRISRQSWVSIGLLLLSVSLMAAGQLCMRRGMLAFGPIESPQAFFNLVWSGIVAPMSIGFVWLGMIVYSIAIMVWLQVLSRMDLSIAFPMMSLSYVLVYLGAALWPALDEAITVGRLAGTGLIMCGVALVAGSRRS</sequence>
<comment type="subcellular location">
    <subcellularLocation>
        <location evidence="1">Cell membrane</location>
        <topology evidence="1">Multi-pass membrane protein</topology>
    </subcellularLocation>
</comment>
<evidence type="ECO:0000313" key="8">
    <source>
        <dbReference type="Proteomes" id="UP000006242"/>
    </source>
</evidence>
<evidence type="ECO:0000256" key="3">
    <source>
        <dbReference type="ARBA" id="ARBA00022692"/>
    </source>
</evidence>
<organism evidence="7 8">
    <name type="scientific">Salinisphaera shabanensis E1L3A</name>
    <dbReference type="NCBI Taxonomy" id="1033802"/>
    <lineage>
        <taxon>Bacteria</taxon>
        <taxon>Pseudomonadati</taxon>
        <taxon>Pseudomonadota</taxon>
        <taxon>Gammaproteobacteria</taxon>
        <taxon>Salinisphaerales</taxon>
        <taxon>Salinisphaeraceae</taxon>
        <taxon>Salinisphaera</taxon>
    </lineage>
</organism>
<evidence type="ECO:0000256" key="6">
    <source>
        <dbReference type="SAM" id="Phobius"/>
    </source>
</evidence>
<dbReference type="EMBL" id="AFNV02000024">
    <property type="protein sequence ID" value="ERJ18073.1"/>
    <property type="molecule type" value="Genomic_DNA"/>
</dbReference>
<evidence type="ECO:0000256" key="5">
    <source>
        <dbReference type="ARBA" id="ARBA00023136"/>
    </source>
</evidence>
<dbReference type="AlphaFoldDB" id="U2FUR9"/>
<dbReference type="RefSeq" id="WP_021031840.1">
    <property type="nucleotide sequence ID" value="NZ_AFNV02000024.1"/>
</dbReference>
<protein>
    <submittedName>
        <fullName evidence="7">Multidrug resistance protein SMR family protein</fullName>
    </submittedName>
</protein>
<dbReference type="STRING" id="1033802.SSPSH_003155"/>
<dbReference type="SUPFAM" id="SSF103481">
    <property type="entry name" value="Multidrug resistance efflux transporter EmrE"/>
    <property type="match status" value="1"/>
</dbReference>
<keyword evidence="5 6" id="KW-0472">Membrane</keyword>
<dbReference type="GO" id="GO:0005886">
    <property type="term" value="C:plasma membrane"/>
    <property type="evidence" value="ECO:0007669"/>
    <property type="project" value="UniProtKB-SubCell"/>
</dbReference>
<dbReference type="Gene3D" id="1.10.3730.20">
    <property type="match status" value="1"/>
</dbReference>
<dbReference type="InterPro" id="IPR037185">
    <property type="entry name" value="EmrE-like"/>
</dbReference>
<dbReference type="OrthoDB" id="6058674at2"/>
<dbReference type="PANTHER" id="PTHR30561">
    <property type="entry name" value="SMR FAMILY PROTON-DEPENDENT DRUG EFFLUX TRANSPORTER SUGE"/>
    <property type="match status" value="1"/>
</dbReference>
<keyword evidence="2" id="KW-1003">Cell membrane</keyword>
<dbReference type="InterPro" id="IPR000390">
    <property type="entry name" value="Small_drug/metabolite_transptr"/>
</dbReference>
<evidence type="ECO:0000256" key="4">
    <source>
        <dbReference type="ARBA" id="ARBA00022989"/>
    </source>
</evidence>
<feature type="transmembrane region" description="Helical" evidence="6">
    <location>
        <begin position="49"/>
        <end position="77"/>
    </location>
</feature>
<keyword evidence="8" id="KW-1185">Reference proteome</keyword>
<evidence type="ECO:0000256" key="2">
    <source>
        <dbReference type="ARBA" id="ARBA00022475"/>
    </source>
</evidence>
<dbReference type="Proteomes" id="UP000006242">
    <property type="component" value="Unassembled WGS sequence"/>
</dbReference>
<feature type="transmembrane region" description="Helical" evidence="6">
    <location>
        <begin position="115"/>
        <end position="133"/>
    </location>
</feature>
<keyword evidence="3 6" id="KW-0812">Transmembrane</keyword>
<name>U2FUR9_9GAMM</name>
<gene>
    <name evidence="7" type="ORF">SSPSH_003155</name>
</gene>
<proteinExistence type="predicted"/>
<dbReference type="GO" id="GO:0022857">
    <property type="term" value="F:transmembrane transporter activity"/>
    <property type="evidence" value="ECO:0007669"/>
    <property type="project" value="InterPro"/>
</dbReference>
<dbReference type="PANTHER" id="PTHR30561:SF9">
    <property type="entry name" value="4-AMINO-4-DEOXY-L-ARABINOSE-PHOSPHOUNDECAPRENOL FLIPPASE SUBUNIT ARNF-RELATED"/>
    <property type="match status" value="1"/>
</dbReference>
<evidence type="ECO:0000256" key="1">
    <source>
        <dbReference type="ARBA" id="ARBA00004651"/>
    </source>
</evidence>
<evidence type="ECO:0000313" key="7">
    <source>
        <dbReference type="EMBL" id="ERJ18073.1"/>
    </source>
</evidence>
<dbReference type="eggNOG" id="COG2076">
    <property type="taxonomic scope" value="Bacteria"/>
</dbReference>